<sequence>MSKTSNATRLDNAESLSADVIVVGAGLSGLSAARELSRRGLSCLLLEARDRIGGKTYSKAPPGIVSKIDLGAAWINASNQERTYRLAREVGADLIEQNTSGSVVLQDIDGTRKTFPYGEIPPFDEESRAQAAHIRDQTELDCQTLDINNTQHPERDNMTFADYCRKHTTNEAALRTANMWTRAMLGQEATDVSALYFLSYCRSGGGLLRMRSDQEHGGQYLRIRQGTQYLSTGLASLLPTDKCAIKLKTRVTSVQQTSDGVSVSTSATATASGSDPPAATTYRAKKLISAVPYSMLTSIAFQPQLPDPKNILAKSFNYNSYTKLMLIFRTPFWQKRGYCGLVQSFTGPATIMRDTSIPADNTWVLTTFPCGTSGRAWQALGRKEREQAVLEQIGQVFDAADIVKEEFITSIGHDWNEDEFSGRGCPCVSLPPGVLGRVGGALREPVGNIHFAGTETAVVWKGYMEGALRSGERVAEEIVEALGMAPSHKI</sequence>
<dbReference type="GeneID" id="89998541"/>
<dbReference type="Gene3D" id="3.50.50.60">
    <property type="entry name" value="FAD/NAD(P)-binding domain"/>
    <property type="match status" value="1"/>
</dbReference>
<dbReference type="SUPFAM" id="SSF54373">
    <property type="entry name" value="FAD-linked reductases, C-terminal domain"/>
    <property type="match status" value="1"/>
</dbReference>
<reference evidence="7 8" key="1">
    <citation type="journal article" date="2023" name="Res Sq">
        <title>Genomic and morphological characterization of Knufia obscura isolated from the Mars 2020 spacecraft assembly facility.</title>
        <authorList>
            <person name="Chander A.M."/>
            <person name="Teixeira M.M."/>
            <person name="Singh N.K."/>
            <person name="Williams M.P."/>
            <person name="Parker C.W."/>
            <person name="Leo P."/>
            <person name="Stajich J.E."/>
            <person name="Torok T."/>
            <person name="Tighe S."/>
            <person name="Mason C.E."/>
            <person name="Venkateswaran K."/>
        </authorList>
    </citation>
    <scope>NUCLEOTIDE SEQUENCE [LARGE SCALE GENOMIC DNA]</scope>
    <source>
        <strain evidence="7 8">CCFEE 5817</strain>
    </source>
</reference>
<organism evidence="7 8">
    <name type="scientific">Knufia obscura</name>
    <dbReference type="NCBI Taxonomy" id="1635080"/>
    <lineage>
        <taxon>Eukaryota</taxon>
        <taxon>Fungi</taxon>
        <taxon>Dikarya</taxon>
        <taxon>Ascomycota</taxon>
        <taxon>Pezizomycotina</taxon>
        <taxon>Eurotiomycetes</taxon>
        <taxon>Chaetothyriomycetidae</taxon>
        <taxon>Chaetothyriales</taxon>
        <taxon>Trichomeriaceae</taxon>
        <taxon>Knufia</taxon>
    </lineage>
</organism>
<comment type="cofactor">
    <cofactor evidence="1 5">
        <name>FAD</name>
        <dbReference type="ChEBI" id="CHEBI:57692"/>
    </cofactor>
</comment>
<evidence type="ECO:0000313" key="8">
    <source>
        <dbReference type="Proteomes" id="UP001334248"/>
    </source>
</evidence>
<accession>A0ABR0RPI2</accession>
<evidence type="ECO:0000256" key="2">
    <source>
        <dbReference type="ARBA" id="ARBA00005995"/>
    </source>
</evidence>
<evidence type="ECO:0000256" key="3">
    <source>
        <dbReference type="ARBA" id="ARBA00023002"/>
    </source>
</evidence>
<feature type="domain" description="Amine oxidase" evidence="6">
    <location>
        <begin position="27"/>
        <end position="478"/>
    </location>
</feature>
<comment type="catalytic activity">
    <reaction evidence="4">
        <text>a secondary aliphatic amine + O2 + H2O = a primary amine + an aldehyde + H2O2</text>
        <dbReference type="Rhea" id="RHEA:26414"/>
        <dbReference type="ChEBI" id="CHEBI:15377"/>
        <dbReference type="ChEBI" id="CHEBI:15379"/>
        <dbReference type="ChEBI" id="CHEBI:16240"/>
        <dbReference type="ChEBI" id="CHEBI:17478"/>
        <dbReference type="ChEBI" id="CHEBI:58855"/>
        <dbReference type="ChEBI" id="CHEBI:65296"/>
        <dbReference type="EC" id="1.4.3.4"/>
    </reaction>
</comment>
<dbReference type="RefSeq" id="XP_064730617.1">
    <property type="nucleotide sequence ID" value="XM_064873513.1"/>
</dbReference>
<dbReference type="InterPro" id="IPR001613">
    <property type="entry name" value="Flavin_amine_oxidase"/>
</dbReference>
<dbReference type="Gene3D" id="1.10.405.10">
    <property type="entry name" value="Guanine Nucleotide Dissociation Inhibitor, domain 1"/>
    <property type="match status" value="1"/>
</dbReference>
<dbReference type="Pfam" id="PF01593">
    <property type="entry name" value="Amino_oxidase"/>
    <property type="match status" value="1"/>
</dbReference>
<dbReference type="InterPro" id="IPR036188">
    <property type="entry name" value="FAD/NAD-bd_sf"/>
</dbReference>
<keyword evidence="5" id="KW-0274">FAD</keyword>
<gene>
    <name evidence="7" type="ORF">PMZ80_005092</name>
</gene>
<dbReference type="PANTHER" id="PTHR43563:SF14">
    <property type="entry name" value="AMINE OXIDASE"/>
    <property type="match status" value="1"/>
</dbReference>
<keyword evidence="8" id="KW-1185">Reference proteome</keyword>
<dbReference type="InterPro" id="IPR050703">
    <property type="entry name" value="Flavin_MAO"/>
</dbReference>
<protein>
    <recommendedName>
        <fullName evidence="5">Amine oxidase</fullName>
        <ecNumber evidence="5">1.4.3.-</ecNumber>
    </recommendedName>
</protein>
<dbReference type="EMBL" id="JAVHJV010000005">
    <property type="protein sequence ID" value="KAK5942527.1"/>
    <property type="molecule type" value="Genomic_DNA"/>
</dbReference>
<comment type="similarity">
    <text evidence="2 5">Belongs to the flavin monoamine oxidase family.</text>
</comment>
<keyword evidence="5" id="KW-0285">Flavoprotein</keyword>
<dbReference type="PANTHER" id="PTHR43563">
    <property type="entry name" value="AMINE OXIDASE"/>
    <property type="match status" value="1"/>
</dbReference>
<name>A0ABR0RPI2_9EURO</name>
<dbReference type="EC" id="1.4.3.-" evidence="5"/>
<keyword evidence="3 5" id="KW-0560">Oxidoreductase</keyword>
<evidence type="ECO:0000256" key="5">
    <source>
        <dbReference type="RuleBase" id="RU362067"/>
    </source>
</evidence>
<dbReference type="Proteomes" id="UP001334248">
    <property type="component" value="Unassembled WGS sequence"/>
</dbReference>
<dbReference type="PRINTS" id="PR00757">
    <property type="entry name" value="AMINEOXDASEF"/>
</dbReference>
<comment type="caution">
    <text evidence="7">The sequence shown here is derived from an EMBL/GenBank/DDBJ whole genome shotgun (WGS) entry which is preliminary data.</text>
</comment>
<dbReference type="Gene3D" id="3.90.660.10">
    <property type="match status" value="1"/>
</dbReference>
<dbReference type="InterPro" id="IPR002937">
    <property type="entry name" value="Amino_oxidase"/>
</dbReference>
<evidence type="ECO:0000256" key="1">
    <source>
        <dbReference type="ARBA" id="ARBA00001974"/>
    </source>
</evidence>
<dbReference type="SUPFAM" id="SSF51905">
    <property type="entry name" value="FAD/NAD(P)-binding domain"/>
    <property type="match status" value="1"/>
</dbReference>
<proteinExistence type="inferred from homology"/>
<evidence type="ECO:0000313" key="7">
    <source>
        <dbReference type="EMBL" id="KAK5942527.1"/>
    </source>
</evidence>
<evidence type="ECO:0000259" key="6">
    <source>
        <dbReference type="Pfam" id="PF01593"/>
    </source>
</evidence>
<evidence type="ECO:0000256" key="4">
    <source>
        <dbReference type="ARBA" id="ARBA00048448"/>
    </source>
</evidence>